<dbReference type="Proteomes" id="UP000034036">
    <property type="component" value="Unassembled WGS sequence"/>
</dbReference>
<feature type="transmembrane region" description="Helical" evidence="3">
    <location>
        <begin position="65"/>
        <end position="86"/>
    </location>
</feature>
<dbReference type="STRING" id="1618659.UV11_C0016G0009"/>
<evidence type="ECO:0000256" key="2">
    <source>
        <dbReference type="SAM" id="MobiDB-lite"/>
    </source>
</evidence>
<organism evidence="5 6">
    <name type="scientific">Candidatus Giovannonibacteria bacterium GW2011_GWF2_42_19</name>
    <dbReference type="NCBI Taxonomy" id="1618659"/>
    <lineage>
        <taxon>Bacteria</taxon>
        <taxon>Candidatus Giovannoniibacteriota</taxon>
    </lineage>
</organism>
<feature type="compositionally biased region" description="Basic and acidic residues" evidence="2">
    <location>
        <begin position="338"/>
        <end position="371"/>
    </location>
</feature>
<keyword evidence="3" id="KW-0472">Membrane</keyword>
<proteinExistence type="predicted"/>
<keyword evidence="3" id="KW-1133">Transmembrane helix</keyword>
<keyword evidence="3" id="KW-0812">Transmembrane</keyword>
<feature type="domain" description="DUF5667" evidence="4">
    <location>
        <begin position="89"/>
        <end position="183"/>
    </location>
</feature>
<evidence type="ECO:0000313" key="5">
    <source>
        <dbReference type="EMBL" id="KKS47394.1"/>
    </source>
</evidence>
<dbReference type="AlphaFoldDB" id="A0A0G0ZFD3"/>
<accession>A0A0G0ZFD3</accession>
<dbReference type="Pfam" id="PF18915">
    <property type="entry name" value="DUF5667"/>
    <property type="match status" value="1"/>
</dbReference>
<feature type="coiled-coil region" evidence="1">
    <location>
        <begin position="122"/>
        <end position="170"/>
    </location>
</feature>
<feature type="coiled-coil region" evidence="1">
    <location>
        <begin position="211"/>
        <end position="257"/>
    </location>
</feature>
<comment type="caution">
    <text evidence="5">The sequence shown here is derived from an EMBL/GenBank/DDBJ whole genome shotgun (WGS) entry which is preliminary data.</text>
</comment>
<evidence type="ECO:0000256" key="1">
    <source>
        <dbReference type="SAM" id="Coils"/>
    </source>
</evidence>
<evidence type="ECO:0000313" key="6">
    <source>
        <dbReference type="Proteomes" id="UP000034036"/>
    </source>
</evidence>
<name>A0A0G0ZFD3_9BACT</name>
<evidence type="ECO:0000259" key="4">
    <source>
        <dbReference type="Pfam" id="PF18915"/>
    </source>
</evidence>
<feature type="region of interest" description="Disordered" evidence="2">
    <location>
        <begin position="333"/>
        <end position="371"/>
    </location>
</feature>
<reference evidence="5 6" key="1">
    <citation type="journal article" date="2015" name="Nature">
        <title>rRNA introns, odd ribosomes, and small enigmatic genomes across a large radiation of phyla.</title>
        <authorList>
            <person name="Brown C.T."/>
            <person name="Hug L.A."/>
            <person name="Thomas B.C."/>
            <person name="Sharon I."/>
            <person name="Castelle C.J."/>
            <person name="Singh A."/>
            <person name="Wilkins M.J."/>
            <person name="Williams K.H."/>
            <person name="Banfield J.F."/>
        </authorList>
    </citation>
    <scope>NUCLEOTIDE SEQUENCE [LARGE SCALE GENOMIC DNA]</scope>
</reference>
<dbReference type="InterPro" id="IPR043725">
    <property type="entry name" value="DUF5667"/>
</dbReference>
<gene>
    <name evidence="5" type="ORF">UV11_C0016G0009</name>
</gene>
<sequence length="386" mass="43405">MNNNNNKIKKFAEKANEIHLKPEERIFIKNNIESVIKSFPSRDMDDVDLYRTSIFSGFFGIKLNAASLAVLLVIFILAGGGVAMAAEKSLPGDLLYPIKIHINESAKSLTAVSPEAKGKFEVEKLEQRLQEAEILSNRGELNPESRAILEKRLDVEINNAKSRISNLEADSKIEAATDISSRLEISLQAHEKVLTFISGESAKNEEIKPLIEKIRGQAKEASERRVESEKKISSRAKEVAASQLKEASTRLEELKNTFVKIEPNLDDLNKNNIKNRIESSSKLINQGQTDLNSGNFPNSLKNFQKAQKITSEAKVFIFARENLNLKISLDAASSTDEDGQHWNEGKSDQNDNADNKNENNDSENWKKLEELQKKTDELQRLLEEKD</sequence>
<keyword evidence="1" id="KW-0175">Coiled coil</keyword>
<protein>
    <recommendedName>
        <fullName evidence="4">DUF5667 domain-containing protein</fullName>
    </recommendedName>
</protein>
<evidence type="ECO:0000256" key="3">
    <source>
        <dbReference type="SAM" id="Phobius"/>
    </source>
</evidence>
<dbReference type="EMBL" id="LCDF01000016">
    <property type="protein sequence ID" value="KKS47394.1"/>
    <property type="molecule type" value="Genomic_DNA"/>
</dbReference>